<sequence length="327" mass="33962">MTRGRPTALLLPGQGFQHAGMAVEIYRRDRDFADAADAFLAALGPEGDTLRDDWLAGADGDTADRGTRAQPLLFMTGYAVGRTLSRRGVRPDVLIGHSVGELAAAALAGVLDLAAAGRIVAGRCAALEEAPAGGMLAVAGVPERVLDHLRGGPAGEHVVLGAHNGRTQTVLAGPEPHLTVAERLLREAGLVARRVRALEPWHSPAMDRAARRFTEVIGSETLRPPGIPIMSARTGRTVTAAEAVRPAFWAGQIAAPVLFWPALGALLDGRDHLLVDGSPAGGLATLARGHPSVRRGASTVVSLLAPPGRDAWSAWTKGIGQLTAAAV</sequence>
<evidence type="ECO:0000256" key="2">
    <source>
        <dbReference type="ARBA" id="ARBA00022553"/>
    </source>
</evidence>
<name>D1H0A7_9ACTN</name>
<dbReference type="SUPFAM" id="SSF52151">
    <property type="entry name" value="FabD/lysophospholipase-like"/>
    <property type="match status" value="1"/>
</dbReference>
<dbReference type="SMART" id="SM00827">
    <property type="entry name" value="PKS_AT"/>
    <property type="match status" value="1"/>
</dbReference>
<dbReference type="Gene3D" id="3.40.366.10">
    <property type="entry name" value="Malonyl-Coenzyme A Acyl Carrier Protein, domain 2"/>
    <property type="match status" value="1"/>
</dbReference>
<dbReference type="GO" id="GO:0005886">
    <property type="term" value="C:plasma membrane"/>
    <property type="evidence" value="ECO:0007669"/>
    <property type="project" value="TreeGrafter"/>
</dbReference>
<evidence type="ECO:0000259" key="3">
    <source>
        <dbReference type="SMART" id="SM00827"/>
    </source>
</evidence>
<dbReference type="EMBL" id="FN565166">
    <property type="protein sequence ID" value="CBH32094.1"/>
    <property type="molecule type" value="Genomic_DNA"/>
</dbReference>
<dbReference type="PANTHER" id="PTHR43775:SF37">
    <property type="entry name" value="SI:DKEY-61P9.11"/>
    <property type="match status" value="1"/>
</dbReference>
<dbReference type="Pfam" id="PF00698">
    <property type="entry name" value="Acyl_transf_1"/>
    <property type="match status" value="1"/>
</dbReference>
<keyword evidence="1" id="KW-0596">Phosphopantetheine</keyword>
<proteinExistence type="predicted"/>
<protein>
    <submittedName>
        <fullName evidence="4">Putative propionyl-CoA carrier protein transacylase</fullName>
    </submittedName>
</protein>
<evidence type="ECO:0000313" key="4">
    <source>
        <dbReference type="EMBL" id="CBH32094.1"/>
    </source>
</evidence>
<reference evidence="4" key="1">
    <citation type="submission" date="2009-11" db="EMBL/GenBank/DDBJ databases">
        <title>Cloning and Characterization of the Ravidomycin and Chrysomycin Biosynthetic Gene Clusters.</title>
        <authorList>
            <person name="Kharel M.K."/>
            <person name="Nybo E."/>
            <person name="Shepherd M.D."/>
            <person name="Rohr J."/>
        </authorList>
    </citation>
    <scope>NUCLEOTIDE SEQUENCE</scope>
</reference>
<dbReference type="InterPro" id="IPR014043">
    <property type="entry name" value="Acyl_transferase_dom"/>
</dbReference>
<dbReference type="GO" id="GO:0005737">
    <property type="term" value="C:cytoplasm"/>
    <property type="evidence" value="ECO:0007669"/>
    <property type="project" value="TreeGrafter"/>
</dbReference>
<keyword evidence="2" id="KW-0597">Phosphoprotein</keyword>
<organism evidence="4">
    <name type="scientific">Streptomyces griseoloalbus</name>
    <dbReference type="NCBI Taxonomy" id="67303"/>
    <lineage>
        <taxon>Bacteria</taxon>
        <taxon>Bacillati</taxon>
        <taxon>Actinomycetota</taxon>
        <taxon>Actinomycetes</taxon>
        <taxon>Kitasatosporales</taxon>
        <taxon>Streptomycetaceae</taxon>
        <taxon>Streptomyces</taxon>
    </lineage>
</organism>
<dbReference type="GO" id="GO:0004312">
    <property type="term" value="F:fatty acid synthase activity"/>
    <property type="evidence" value="ECO:0007669"/>
    <property type="project" value="TreeGrafter"/>
</dbReference>
<evidence type="ECO:0000256" key="1">
    <source>
        <dbReference type="ARBA" id="ARBA00022450"/>
    </source>
</evidence>
<dbReference type="GO" id="GO:0071770">
    <property type="term" value="P:DIM/DIP cell wall layer assembly"/>
    <property type="evidence" value="ECO:0007669"/>
    <property type="project" value="TreeGrafter"/>
</dbReference>
<dbReference type="InterPro" id="IPR050091">
    <property type="entry name" value="PKS_NRPS_Biosynth_Enz"/>
</dbReference>
<dbReference type="InterPro" id="IPR016036">
    <property type="entry name" value="Malonyl_transacylase_ACP-bd"/>
</dbReference>
<dbReference type="PANTHER" id="PTHR43775">
    <property type="entry name" value="FATTY ACID SYNTHASE"/>
    <property type="match status" value="1"/>
</dbReference>
<accession>D1H0A7</accession>
<gene>
    <name evidence="4" type="primary">chryQ</name>
</gene>
<dbReference type="InterPro" id="IPR016035">
    <property type="entry name" value="Acyl_Trfase/lysoPLipase"/>
</dbReference>
<feature type="domain" description="Malonyl-CoA:ACP transacylase (MAT)" evidence="3">
    <location>
        <begin position="10"/>
        <end position="308"/>
    </location>
</feature>
<dbReference type="SUPFAM" id="SSF55048">
    <property type="entry name" value="Probable ACP-binding domain of malonyl-CoA ACP transacylase"/>
    <property type="match status" value="1"/>
</dbReference>
<dbReference type="InterPro" id="IPR001227">
    <property type="entry name" value="Ac_transferase_dom_sf"/>
</dbReference>
<dbReference type="AlphaFoldDB" id="D1H0A7"/>
<dbReference type="GO" id="GO:0006633">
    <property type="term" value="P:fatty acid biosynthetic process"/>
    <property type="evidence" value="ECO:0007669"/>
    <property type="project" value="TreeGrafter"/>
</dbReference>